<dbReference type="AlphaFoldDB" id="A0A948W3L2"/>
<sequence length="199" mass="22316">MPFHYFLIWRFVRTIGVVFLGLRSEPPKPVLPEGGCLLAANHKSYLDPPMISVVLFEAIHFLSKIELFRVPVLGPLIRSLGALPVKRGAVDLRSIKIYVNALRTGRPVLIFPEGTRRPEPGFRKPRGGVAFLARMAGVPVVPIYIGGTSGWWKALIRKRRVTVRFGEPIHPGDEDEKIFSQRVMQAIAKMADPIDRNSE</sequence>
<evidence type="ECO:0000256" key="1">
    <source>
        <dbReference type="ARBA" id="ARBA00022679"/>
    </source>
</evidence>
<dbReference type="Pfam" id="PF01553">
    <property type="entry name" value="Acyltransferase"/>
    <property type="match status" value="1"/>
</dbReference>
<keyword evidence="1" id="KW-0808">Transferase</keyword>
<feature type="domain" description="Phospholipid/glycerol acyltransferase" evidence="3">
    <location>
        <begin position="36"/>
        <end position="148"/>
    </location>
</feature>
<organism evidence="4 5">
    <name type="scientific">Eiseniibacteriota bacterium</name>
    <dbReference type="NCBI Taxonomy" id="2212470"/>
    <lineage>
        <taxon>Bacteria</taxon>
        <taxon>Candidatus Eiseniibacteriota</taxon>
    </lineage>
</organism>
<evidence type="ECO:0000259" key="3">
    <source>
        <dbReference type="SMART" id="SM00563"/>
    </source>
</evidence>
<dbReference type="GO" id="GO:0003841">
    <property type="term" value="F:1-acylglycerol-3-phosphate O-acyltransferase activity"/>
    <property type="evidence" value="ECO:0007669"/>
    <property type="project" value="TreeGrafter"/>
</dbReference>
<gene>
    <name evidence="4" type="ORF">KJ970_09855</name>
</gene>
<dbReference type="SMART" id="SM00563">
    <property type="entry name" value="PlsC"/>
    <property type="match status" value="1"/>
</dbReference>
<dbReference type="PANTHER" id="PTHR10434:SF11">
    <property type="entry name" value="1-ACYL-SN-GLYCEROL-3-PHOSPHATE ACYLTRANSFERASE"/>
    <property type="match status" value="1"/>
</dbReference>
<protein>
    <submittedName>
        <fullName evidence="4">1-acyl-sn-glycerol-3-phosphate acyltransferase</fullName>
    </submittedName>
</protein>
<dbReference type="GO" id="GO:0006654">
    <property type="term" value="P:phosphatidic acid biosynthetic process"/>
    <property type="evidence" value="ECO:0007669"/>
    <property type="project" value="TreeGrafter"/>
</dbReference>
<proteinExistence type="predicted"/>
<evidence type="ECO:0000313" key="4">
    <source>
        <dbReference type="EMBL" id="MBU2691222.1"/>
    </source>
</evidence>
<accession>A0A948W3L2</accession>
<dbReference type="CDD" id="cd07989">
    <property type="entry name" value="LPLAT_AGPAT-like"/>
    <property type="match status" value="1"/>
</dbReference>
<dbReference type="PANTHER" id="PTHR10434">
    <property type="entry name" value="1-ACYL-SN-GLYCEROL-3-PHOSPHATE ACYLTRANSFERASE"/>
    <property type="match status" value="1"/>
</dbReference>
<evidence type="ECO:0000256" key="2">
    <source>
        <dbReference type="ARBA" id="ARBA00023315"/>
    </source>
</evidence>
<dbReference type="EMBL" id="JAHJDP010000048">
    <property type="protein sequence ID" value="MBU2691222.1"/>
    <property type="molecule type" value="Genomic_DNA"/>
</dbReference>
<dbReference type="InterPro" id="IPR002123">
    <property type="entry name" value="Plipid/glycerol_acylTrfase"/>
</dbReference>
<reference evidence="4" key="1">
    <citation type="submission" date="2021-05" db="EMBL/GenBank/DDBJ databases">
        <title>Energy efficiency and biological interactions define the core microbiome of deep oligotrophic groundwater.</title>
        <authorList>
            <person name="Mehrshad M."/>
            <person name="Lopez-Fernandez M."/>
            <person name="Bell E."/>
            <person name="Bernier-Latmani R."/>
            <person name="Bertilsson S."/>
            <person name="Dopson M."/>
        </authorList>
    </citation>
    <scope>NUCLEOTIDE SEQUENCE</scope>
    <source>
        <strain evidence="4">Modern_marine.mb.64</strain>
    </source>
</reference>
<comment type="caution">
    <text evidence="4">The sequence shown here is derived from an EMBL/GenBank/DDBJ whole genome shotgun (WGS) entry which is preliminary data.</text>
</comment>
<keyword evidence="2 4" id="KW-0012">Acyltransferase</keyword>
<name>A0A948W3L2_UNCEI</name>
<dbReference type="SUPFAM" id="SSF69593">
    <property type="entry name" value="Glycerol-3-phosphate (1)-acyltransferase"/>
    <property type="match status" value="1"/>
</dbReference>
<dbReference type="Proteomes" id="UP000777784">
    <property type="component" value="Unassembled WGS sequence"/>
</dbReference>
<evidence type="ECO:0000313" key="5">
    <source>
        <dbReference type="Proteomes" id="UP000777784"/>
    </source>
</evidence>